<protein>
    <recommendedName>
        <fullName evidence="1">Porphobilinogen deaminase N-terminal domain-containing protein</fullName>
    </recommendedName>
</protein>
<evidence type="ECO:0000259" key="1">
    <source>
        <dbReference type="Pfam" id="PF01379"/>
    </source>
</evidence>
<proteinExistence type="predicted"/>
<evidence type="ECO:0000313" key="2">
    <source>
        <dbReference type="EMBL" id="GHI75984.1"/>
    </source>
</evidence>
<dbReference type="SUPFAM" id="SSF53850">
    <property type="entry name" value="Periplasmic binding protein-like II"/>
    <property type="match status" value="1"/>
</dbReference>
<name>A0ABQ3T6I9_9ACTN</name>
<dbReference type="RefSeq" id="WP_202198312.1">
    <property type="nucleotide sequence ID" value="NZ_BAAATO010000011.1"/>
</dbReference>
<dbReference type="Proteomes" id="UP000608522">
    <property type="component" value="Unassembled WGS sequence"/>
</dbReference>
<dbReference type="EMBL" id="BNED01000005">
    <property type="protein sequence ID" value="GHI75984.1"/>
    <property type="molecule type" value="Genomic_DNA"/>
</dbReference>
<dbReference type="Pfam" id="PF01379">
    <property type="entry name" value="Porphobil_deam"/>
    <property type="match status" value="1"/>
</dbReference>
<gene>
    <name evidence="2" type="ORF">Sspor_15450</name>
</gene>
<reference evidence="3" key="1">
    <citation type="submission" date="2023-07" db="EMBL/GenBank/DDBJ databases">
        <title>Whole genome shotgun sequence of Streptomyces spororaveus NBRC 15456.</title>
        <authorList>
            <person name="Komaki H."/>
            <person name="Tamura T."/>
        </authorList>
    </citation>
    <scope>NUCLEOTIDE SEQUENCE [LARGE SCALE GENOMIC DNA]</scope>
    <source>
        <strain evidence="3">NBRC 15456</strain>
    </source>
</reference>
<sequence length="67" mass="7285">MTTLVTRAVRLGTRPSPMAMEQTGRFADTFRTRHPGTTLDIIKITSEGDAHRGPLSQIGGKGAFCLR</sequence>
<accession>A0ABQ3T6I9</accession>
<organism evidence="2 3">
    <name type="scientific">Streptomyces spororaveus</name>
    <dbReference type="NCBI Taxonomy" id="284039"/>
    <lineage>
        <taxon>Bacteria</taxon>
        <taxon>Bacillati</taxon>
        <taxon>Actinomycetota</taxon>
        <taxon>Actinomycetes</taxon>
        <taxon>Kitasatosporales</taxon>
        <taxon>Streptomycetaceae</taxon>
        <taxon>Streptomyces</taxon>
    </lineage>
</organism>
<evidence type="ECO:0000313" key="3">
    <source>
        <dbReference type="Proteomes" id="UP000608522"/>
    </source>
</evidence>
<dbReference type="Gene3D" id="3.40.190.10">
    <property type="entry name" value="Periplasmic binding protein-like II"/>
    <property type="match status" value="1"/>
</dbReference>
<comment type="caution">
    <text evidence="2">The sequence shown here is derived from an EMBL/GenBank/DDBJ whole genome shotgun (WGS) entry which is preliminary data.</text>
</comment>
<keyword evidence="3" id="KW-1185">Reference proteome</keyword>
<feature type="domain" description="Porphobilinogen deaminase N-terminal" evidence="1">
    <location>
        <begin position="9"/>
        <end position="65"/>
    </location>
</feature>
<dbReference type="InterPro" id="IPR022417">
    <property type="entry name" value="Porphobilin_deaminase_N"/>
</dbReference>